<dbReference type="OrthoDB" id="9789727at2"/>
<feature type="binding site" evidence="10">
    <location>
        <position position="130"/>
    </location>
    <ligand>
        <name>Mn(2+)</name>
        <dbReference type="ChEBI" id="CHEBI:29035"/>
        <label>1</label>
    </ligand>
</feature>
<feature type="binding site" evidence="10">
    <location>
        <position position="126"/>
    </location>
    <ligand>
        <name>Mn(2+)</name>
        <dbReference type="ChEBI" id="CHEBI:29035"/>
        <label>2</label>
    </ligand>
</feature>
<keyword evidence="6 12" id="KW-0378">Hydrolase</keyword>
<dbReference type="PROSITE" id="PS51409">
    <property type="entry name" value="ARGINASE_2"/>
    <property type="match status" value="1"/>
</dbReference>
<dbReference type="PIRSF" id="PIRSF036979">
    <property type="entry name" value="Arginase"/>
    <property type="match status" value="1"/>
</dbReference>
<dbReference type="GO" id="GO:0004053">
    <property type="term" value="F:arginase activity"/>
    <property type="evidence" value="ECO:0007669"/>
    <property type="project" value="UniProtKB-UniRule"/>
</dbReference>
<name>A0A081NX78_9BACL</name>
<evidence type="ECO:0000256" key="5">
    <source>
        <dbReference type="ARBA" id="ARBA00022723"/>
    </source>
</evidence>
<evidence type="ECO:0000256" key="12">
    <source>
        <dbReference type="RuleBase" id="RU361159"/>
    </source>
</evidence>
<comment type="caution">
    <text evidence="13">The sequence shown here is derived from an EMBL/GenBank/DDBJ whole genome shotgun (WGS) entry which is preliminary data.</text>
</comment>
<comment type="cofactor">
    <cofactor evidence="10 12">
        <name>Mn(2+)</name>
        <dbReference type="ChEBI" id="CHEBI:29035"/>
    </cofactor>
    <text evidence="10 12">Binds 2 manganese ions per subunit.</text>
</comment>
<dbReference type="EC" id="3.5.3.1" evidence="2 9"/>
<dbReference type="Pfam" id="PF00491">
    <property type="entry name" value="Arginase"/>
    <property type="match status" value="1"/>
</dbReference>
<dbReference type="AlphaFoldDB" id="A0A081NX78"/>
<dbReference type="RefSeq" id="WP_036689859.1">
    <property type="nucleotide sequence ID" value="NZ_JNVM01000027.1"/>
</dbReference>
<feature type="binding site" evidence="10">
    <location>
        <position position="232"/>
    </location>
    <ligand>
        <name>Mn(2+)</name>
        <dbReference type="ChEBI" id="CHEBI:29035"/>
        <label>2</label>
    </ligand>
</feature>
<evidence type="ECO:0000256" key="2">
    <source>
        <dbReference type="ARBA" id="ARBA00012168"/>
    </source>
</evidence>
<proteinExistence type="inferred from homology"/>
<dbReference type="SUPFAM" id="SSF52768">
    <property type="entry name" value="Arginase/deacetylase"/>
    <property type="match status" value="1"/>
</dbReference>
<reference evidence="13 14" key="1">
    <citation type="submission" date="2014-06" db="EMBL/GenBank/DDBJ databases">
        <title>Draft genome sequence of Paenibacillus sp. MSt1.</title>
        <authorList>
            <person name="Aw Y.K."/>
            <person name="Ong K.S."/>
            <person name="Gan H.M."/>
            <person name="Lee S.M."/>
        </authorList>
    </citation>
    <scope>NUCLEOTIDE SEQUENCE [LARGE SCALE GENOMIC DNA]</scope>
    <source>
        <strain evidence="13 14">MSt1</strain>
    </source>
</reference>
<keyword evidence="5 10" id="KW-0479">Metal-binding</keyword>
<organism evidence="13 14">
    <name type="scientific">Paenibacillus tyrfis</name>
    <dbReference type="NCBI Taxonomy" id="1501230"/>
    <lineage>
        <taxon>Bacteria</taxon>
        <taxon>Bacillati</taxon>
        <taxon>Bacillota</taxon>
        <taxon>Bacilli</taxon>
        <taxon>Bacillales</taxon>
        <taxon>Paenibacillaceae</taxon>
        <taxon>Paenibacillus</taxon>
    </lineage>
</organism>
<dbReference type="CDD" id="cd09989">
    <property type="entry name" value="Arginase"/>
    <property type="match status" value="1"/>
</dbReference>
<feature type="binding site" evidence="10">
    <location>
        <position position="230"/>
    </location>
    <ligand>
        <name>Mn(2+)</name>
        <dbReference type="ChEBI" id="CHEBI:29035"/>
        <label>1</label>
    </ligand>
</feature>
<dbReference type="Proteomes" id="UP000028123">
    <property type="component" value="Unassembled WGS sequence"/>
</dbReference>
<dbReference type="PANTHER" id="PTHR43782:SF3">
    <property type="entry name" value="ARGINASE"/>
    <property type="match status" value="1"/>
</dbReference>
<dbReference type="InterPro" id="IPR006035">
    <property type="entry name" value="Ureohydrolase"/>
</dbReference>
<evidence type="ECO:0000256" key="3">
    <source>
        <dbReference type="ARBA" id="ARBA00018123"/>
    </source>
</evidence>
<evidence type="ECO:0000313" key="14">
    <source>
        <dbReference type="Proteomes" id="UP000028123"/>
    </source>
</evidence>
<keyword evidence="7 10" id="KW-0464">Manganese</keyword>
<dbReference type="EMBL" id="JNVM01000027">
    <property type="protein sequence ID" value="KEQ23051.1"/>
    <property type="molecule type" value="Genomic_DNA"/>
</dbReference>
<comment type="catalytic activity">
    <reaction evidence="8 12">
        <text>L-arginine + H2O = urea + L-ornithine</text>
        <dbReference type="Rhea" id="RHEA:20569"/>
        <dbReference type="ChEBI" id="CHEBI:15377"/>
        <dbReference type="ChEBI" id="CHEBI:16199"/>
        <dbReference type="ChEBI" id="CHEBI:32682"/>
        <dbReference type="ChEBI" id="CHEBI:46911"/>
        <dbReference type="EC" id="3.5.3.1"/>
    </reaction>
</comment>
<sequence length="303" mass="31929">MTRANSITLLGVPFDLGAGRRGACGGPEAIMQAGLPEKLQRLGIPWNDAGLLTWPEPQLEQDALPLTALKHLHDVLALNEALHAGVSRIVQQGSFPLVLGGDHSIAIGTLAGLASHYSRLGVIWIDTHSDLNTPDTTPSGNIHGMALAASLGQGDERLTRIGGFGPKIRPEHTVLLGVRDLDPGEKTCIKAQGITCFTMHDIDRRGMSSVMEEAVQVAGKGTDGVHLSFDIDSLDPAEAPDTGTPLKGGLSYREAHLALELLHESGIVTSAELVEVNPSLDTGQKTAQLAVELIGSLLGEQIL</sequence>
<dbReference type="InterPro" id="IPR023696">
    <property type="entry name" value="Ureohydrolase_dom_sf"/>
</dbReference>
<dbReference type="GO" id="GO:0006525">
    <property type="term" value="P:arginine metabolic process"/>
    <property type="evidence" value="ECO:0007669"/>
    <property type="project" value="UniProtKB-KW"/>
</dbReference>
<gene>
    <name evidence="13" type="ORF">ET33_18900</name>
</gene>
<dbReference type="GO" id="GO:0030145">
    <property type="term" value="F:manganese ion binding"/>
    <property type="evidence" value="ECO:0007669"/>
    <property type="project" value="TreeGrafter"/>
</dbReference>
<dbReference type="PRINTS" id="PR00116">
    <property type="entry name" value="ARGINASE"/>
</dbReference>
<evidence type="ECO:0000256" key="8">
    <source>
        <dbReference type="ARBA" id="ARBA00047391"/>
    </source>
</evidence>
<evidence type="ECO:0000256" key="10">
    <source>
        <dbReference type="PIRSR" id="PIRSR036979-1"/>
    </source>
</evidence>
<dbReference type="NCBIfam" id="TIGR01229">
    <property type="entry name" value="rocF_arginase"/>
    <property type="match status" value="1"/>
</dbReference>
<accession>A0A081NX78</accession>
<evidence type="ECO:0000256" key="4">
    <source>
        <dbReference type="ARBA" id="ARBA00022503"/>
    </source>
</evidence>
<protein>
    <recommendedName>
        <fullName evidence="3 9">Arginase</fullName>
        <ecNumber evidence="2 9">3.5.3.1</ecNumber>
    </recommendedName>
</protein>
<evidence type="ECO:0000313" key="13">
    <source>
        <dbReference type="EMBL" id="KEQ23051.1"/>
    </source>
</evidence>
<dbReference type="Gene3D" id="3.40.800.10">
    <property type="entry name" value="Ureohydrolase domain"/>
    <property type="match status" value="1"/>
</dbReference>
<dbReference type="InterPro" id="IPR014033">
    <property type="entry name" value="Arginase"/>
</dbReference>
<evidence type="ECO:0000256" key="11">
    <source>
        <dbReference type="PROSITE-ProRule" id="PRU00742"/>
    </source>
</evidence>
<evidence type="ECO:0000256" key="6">
    <source>
        <dbReference type="ARBA" id="ARBA00022801"/>
    </source>
</evidence>
<dbReference type="GO" id="GO:0005737">
    <property type="term" value="C:cytoplasm"/>
    <property type="evidence" value="ECO:0007669"/>
    <property type="project" value="TreeGrafter"/>
</dbReference>
<evidence type="ECO:0000256" key="7">
    <source>
        <dbReference type="ARBA" id="ARBA00023211"/>
    </source>
</evidence>
<comment type="pathway">
    <text evidence="1">Nitrogen metabolism; urea cycle; L-ornithine and urea from L-arginine: step 1/1.</text>
</comment>
<keyword evidence="4 12" id="KW-0056">Arginine metabolism</keyword>
<comment type="similarity">
    <text evidence="11 12">Belongs to the arginase family.</text>
</comment>
<evidence type="ECO:0000256" key="1">
    <source>
        <dbReference type="ARBA" id="ARBA00005098"/>
    </source>
</evidence>
<keyword evidence="14" id="KW-1185">Reference proteome</keyword>
<dbReference type="FunFam" id="3.40.800.10:FF:000012">
    <property type="entry name" value="Arginase"/>
    <property type="match status" value="1"/>
</dbReference>
<feature type="binding site" evidence="10">
    <location>
        <position position="128"/>
    </location>
    <ligand>
        <name>Mn(2+)</name>
        <dbReference type="ChEBI" id="CHEBI:29035"/>
        <label>1</label>
    </ligand>
</feature>
<dbReference type="PANTHER" id="PTHR43782">
    <property type="entry name" value="ARGINASE"/>
    <property type="match status" value="1"/>
</dbReference>
<evidence type="ECO:0000256" key="9">
    <source>
        <dbReference type="NCBIfam" id="TIGR01229"/>
    </source>
</evidence>
<dbReference type="eggNOG" id="COG0010">
    <property type="taxonomic scope" value="Bacteria"/>
</dbReference>
<feature type="binding site" evidence="10">
    <location>
        <position position="103"/>
    </location>
    <ligand>
        <name>Mn(2+)</name>
        <dbReference type="ChEBI" id="CHEBI:29035"/>
        <label>1</label>
    </ligand>
</feature>